<reference evidence="2 3" key="1">
    <citation type="journal article" date="2016" name="Nat. Commun.">
        <title>Thousands of microbial genomes shed light on interconnected biogeochemical processes in an aquifer system.</title>
        <authorList>
            <person name="Anantharaman K."/>
            <person name="Brown C.T."/>
            <person name="Hug L.A."/>
            <person name="Sharon I."/>
            <person name="Castelle C.J."/>
            <person name="Probst A.J."/>
            <person name="Thomas B.C."/>
            <person name="Singh A."/>
            <person name="Wilkins M.J."/>
            <person name="Karaoz U."/>
            <person name="Brodie E.L."/>
            <person name="Williams K.H."/>
            <person name="Hubbard S.S."/>
            <person name="Banfield J.F."/>
        </authorList>
    </citation>
    <scope>NUCLEOTIDE SEQUENCE [LARGE SCALE GENOMIC DNA]</scope>
</reference>
<name>A0A1G2HDZ6_9BACT</name>
<keyword evidence="1" id="KW-1133">Transmembrane helix</keyword>
<sequence length="153" mass="17185">MKEYNAGIKIMRFSILAILITAGLISVSIFGFWAMSFVDHNAQHSCPITLISESDCPPGSSGIAIASHYAAWLQNLTRFTVNAGIASLIFALLLAFVYLRFSKLPPISSILRALSFQRYYSIFEPHFTPRESILFWLAFRNKRDLNTLTGCMI</sequence>
<proteinExistence type="predicted"/>
<dbReference type="STRING" id="1802163.A2932_01770"/>
<keyword evidence="1" id="KW-0812">Transmembrane</keyword>
<evidence type="ECO:0000313" key="3">
    <source>
        <dbReference type="Proteomes" id="UP000179153"/>
    </source>
</evidence>
<dbReference type="Proteomes" id="UP000179153">
    <property type="component" value="Unassembled WGS sequence"/>
</dbReference>
<dbReference type="AlphaFoldDB" id="A0A1G2HDZ6"/>
<protein>
    <submittedName>
        <fullName evidence="2">Uncharacterized protein</fullName>
    </submittedName>
</protein>
<organism evidence="2 3">
    <name type="scientific">Candidatus Spechtbacteria bacterium RIFCSPLOWO2_01_FULL_46_10</name>
    <dbReference type="NCBI Taxonomy" id="1802163"/>
    <lineage>
        <taxon>Bacteria</taxon>
        <taxon>Candidatus Spechtiibacteriota</taxon>
    </lineage>
</organism>
<evidence type="ECO:0000313" key="2">
    <source>
        <dbReference type="EMBL" id="OGZ60702.1"/>
    </source>
</evidence>
<feature type="transmembrane region" description="Helical" evidence="1">
    <location>
        <begin position="79"/>
        <end position="99"/>
    </location>
</feature>
<dbReference type="EMBL" id="MHOI01000039">
    <property type="protein sequence ID" value="OGZ60702.1"/>
    <property type="molecule type" value="Genomic_DNA"/>
</dbReference>
<accession>A0A1G2HDZ6</accession>
<feature type="transmembrane region" description="Helical" evidence="1">
    <location>
        <begin position="12"/>
        <end position="35"/>
    </location>
</feature>
<gene>
    <name evidence="2" type="ORF">A2932_01770</name>
</gene>
<comment type="caution">
    <text evidence="2">The sequence shown here is derived from an EMBL/GenBank/DDBJ whole genome shotgun (WGS) entry which is preliminary data.</text>
</comment>
<evidence type="ECO:0000256" key="1">
    <source>
        <dbReference type="SAM" id="Phobius"/>
    </source>
</evidence>
<keyword evidence="1" id="KW-0472">Membrane</keyword>